<keyword evidence="4" id="KW-0342">GTP-binding</keyword>
<name>A0A9X0YVJ7_9BACI</name>
<dbReference type="RefSeq" id="WP_149476416.1">
    <property type="nucleotide sequence ID" value="NZ_JAGGMB010000005.1"/>
</dbReference>
<dbReference type="InterPro" id="IPR045063">
    <property type="entry name" value="Dynamin_N"/>
</dbReference>
<evidence type="ECO:0000256" key="3">
    <source>
        <dbReference type="ARBA" id="ARBA00022801"/>
    </source>
</evidence>
<dbReference type="Gene3D" id="3.40.50.300">
    <property type="entry name" value="P-loop containing nucleotide triphosphate hydrolases"/>
    <property type="match status" value="2"/>
</dbReference>
<dbReference type="AlphaFoldDB" id="A0A9X0YVJ7"/>
<dbReference type="CDD" id="cd09912">
    <property type="entry name" value="DLP_2"/>
    <property type="match status" value="1"/>
</dbReference>
<evidence type="ECO:0000313" key="9">
    <source>
        <dbReference type="Proteomes" id="UP001138793"/>
    </source>
</evidence>
<comment type="caution">
    <text evidence="8">The sequence shown here is derived from an EMBL/GenBank/DDBJ whole genome shotgun (WGS) entry which is preliminary data.</text>
</comment>
<dbReference type="InterPro" id="IPR027094">
    <property type="entry name" value="Mitofusin_fam"/>
</dbReference>
<gene>
    <name evidence="8" type="ORF">J2Z64_002031</name>
</gene>
<feature type="domain" description="Dynamin N-terminal" evidence="7">
    <location>
        <begin position="630"/>
        <end position="855"/>
    </location>
</feature>
<accession>A0A9X0YVJ7</accession>
<reference evidence="8" key="1">
    <citation type="submission" date="2021-03" db="EMBL/GenBank/DDBJ databases">
        <title>Genomic Encyclopedia of Type Strains, Phase IV (KMG-IV): sequencing the most valuable type-strain genomes for metagenomic binning, comparative biology and taxonomic classification.</title>
        <authorList>
            <person name="Goeker M."/>
        </authorList>
    </citation>
    <scope>NUCLEOTIDE SEQUENCE</scope>
    <source>
        <strain evidence="8">DSM 107338</strain>
    </source>
</reference>
<evidence type="ECO:0000256" key="2">
    <source>
        <dbReference type="ARBA" id="ARBA00022741"/>
    </source>
</evidence>
<keyword evidence="9" id="KW-1185">Reference proteome</keyword>
<comment type="subcellular location">
    <subcellularLocation>
        <location evidence="1">Membrane</location>
    </subcellularLocation>
</comment>
<evidence type="ECO:0000256" key="1">
    <source>
        <dbReference type="ARBA" id="ARBA00004370"/>
    </source>
</evidence>
<dbReference type="PANTHER" id="PTHR10465:SF0">
    <property type="entry name" value="SARCALUMENIN"/>
    <property type="match status" value="1"/>
</dbReference>
<sequence length="1211" mass="139834">MNTVIVKDRKESLNAEKLVALYALMKRNGDNLNATKILDIYEKFQNEELIISFAGHFSAGKSSMINALLGEEILPKSPIPTSANVVKVNSGDAVARVFFTTEQPVEYKEPYDIEMIKDYSKDKEAIKKIEISTGKQIVPIGSALIDTPGIDAADDADRIMTEASLHLADVLFYVMDYNHVQSEVNLQFLKSIQAKKLPYFVVINQIDKHDERELSFVSFDKSIKQTFDQWNLMPKEIFYTSLKEPKVAHNAFEQVKEKLFVMMGPNRTKYLNINQSVEQVMNDHRSFLATKYETLIHDRTAGEALHSEHSYIDDLETLEEKLLYLENEPMKFEQEFTEELQQTLNNAYLMPASLRDKAQLFLESQQSDFKVGLFASKKKTNEERSTRAEQFLSILQENMNKSIQWKLRDKLLLLMKKYDINDTSLQNEVNEMGVTYELDQLLQLMKPGAKVNGDYVLNYTNDVSANIKHIFKQLARKQLYVIQSLIVEKNKAEKENYERNLSNLQKQQNVNEAIKRLEGELQRAYALLEKQYSEPNMDESAWELVKQALEKKPKPIRVEDHQRMVSTKVKNKPIEAGVERNASTNEMTIDHVVTSIEATMKVIHELPGFESLQAELMEKAFRLKNRSYTIALFGAFSAGKSSFANALMGEKVLPVSPNPTTATVNRICPVNEKHPHGTVVVTLKDQEMLANDLQMITKKLSPRATGFHELIEWVKANELEKNDQLNKMYQAYLHAMLKGYENHRDFIGKTISINHEQFASYVTDETKACYIESINLYYDCALTRQGITLVDTPGADSINARHTNVAFEYIKHADAILYVTYYNHALSRADKDFLMQLGRVKETFQLDKMFFIVNAADLAADEAELKLVTAYVQEQLLQLGIRLPRLYPVSSKSSLEEKIAKKSLNKQMQQLESDFYRFINHDLATLTIESAIRDMERTGHALDNYIQSLNMDQQEKENRKNDIKIKEKRLVSEINTYNSSVYKDQIAQKINKQLFYVLERLSIRFHDMFKEMYNPTTITESGSKGQSQLRASLDSLLEYVAFELQQELQAVSLRIEFYMKGRLHEVHQALTDKSVQADPLFELPDMKKLEIETPIFEKGLTNMDSNQFNPVFSKYKGTKAFFEKNEKEFMKEQMYAIIEPCAKQYMDANNTFMQSAYQKQWDSLVQMICEQAEQNTRLQVENYLNMLQSTVDMHVLLQKQKQLKTIMKHSD</sequence>
<dbReference type="CDD" id="cd00882">
    <property type="entry name" value="Ras_like_GTPase"/>
    <property type="match status" value="1"/>
</dbReference>
<evidence type="ECO:0000256" key="6">
    <source>
        <dbReference type="SAM" id="Coils"/>
    </source>
</evidence>
<evidence type="ECO:0000259" key="7">
    <source>
        <dbReference type="Pfam" id="PF00350"/>
    </source>
</evidence>
<dbReference type="SUPFAM" id="SSF52540">
    <property type="entry name" value="P-loop containing nucleoside triphosphate hydrolases"/>
    <property type="match status" value="2"/>
</dbReference>
<organism evidence="8 9">
    <name type="scientific">Oceanobacillus polygoni</name>
    <dbReference type="NCBI Taxonomy" id="1235259"/>
    <lineage>
        <taxon>Bacteria</taxon>
        <taxon>Bacillati</taxon>
        <taxon>Bacillota</taxon>
        <taxon>Bacilli</taxon>
        <taxon>Bacillales</taxon>
        <taxon>Bacillaceae</taxon>
        <taxon>Oceanobacillus</taxon>
    </lineage>
</organism>
<keyword evidence="3" id="KW-0378">Hydrolase</keyword>
<dbReference type="GO" id="GO:0016020">
    <property type="term" value="C:membrane"/>
    <property type="evidence" value="ECO:0007669"/>
    <property type="project" value="UniProtKB-SubCell"/>
</dbReference>
<dbReference type="PANTHER" id="PTHR10465">
    <property type="entry name" value="TRANSMEMBRANE GTPASE FZO1"/>
    <property type="match status" value="1"/>
</dbReference>
<evidence type="ECO:0000313" key="8">
    <source>
        <dbReference type="EMBL" id="MBP2077776.1"/>
    </source>
</evidence>
<keyword evidence="5" id="KW-0472">Membrane</keyword>
<proteinExistence type="predicted"/>
<evidence type="ECO:0000256" key="5">
    <source>
        <dbReference type="ARBA" id="ARBA00023136"/>
    </source>
</evidence>
<dbReference type="GO" id="GO:0005525">
    <property type="term" value="F:GTP binding"/>
    <property type="evidence" value="ECO:0007669"/>
    <property type="project" value="UniProtKB-KW"/>
</dbReference>
<feature type="domain" description="Dynamin N-terminal" evidence="7">
    <location>
        <begin position="51"/>
        <end position="205"/>
    </location>
</feature>
<dbReference type="Proteomes" id="UP001138793">
    <property type="component" value="Unassembled WGS sequence"/>
</dbReference>
<protein>
    <submittedName>
        <fullName evidence="8">Small GTP-binding protein</fullName>
    </submittedName>
</protein>
<dbReference type="GO" id="GO:0003924">
    <property type="term" value="F:GTPase activity"/>
    <property type="evidence" value="ECO:0007669"/>
    <property type="project" value="InterPro"/>
</dbReference>
<dbReference type="Pfam" id="PF00350">
    <property type="entry name" value="Dynamin_N"/>
    <property type="match status" value="2"/>
</dbReference>
<keyword evidence="6" id="KW-0175">Coiled coil</keyword>
<dbReference type="EMBL" id="JAGGMB010000005">
    <property type="protein sequence ID" value="MBP2077776.1"/>
    <property type="molecule type" value="Genomic_DNA"/>
</dbReference>
<dbReference type="OrthoDB" id="5477114at2"/>
<dbReference type="InterPro" id="IPR027417">
    <property type="entry name" value="P-loop_NTPase"/>
</dbReference>
<keyword evidence="2" id="KW-0547">Nucleotide-binding</keyword>
<feature type="coiled-coil region" evidence="6">
    <location>
        <begin position="487"/>
        <end position="534"/>
    </location>
</feature>
<evidence type="ECO:0000256" key="4">
    <source>
        <dbReference type="ARBA" id="ARBA00023134"/>
    </source>
</evidence>